<protein>
    <submittedName>
        <fullName evidence="1">Phage portal protein</fullName>
    </submittedName>
</protein>
<evidence type="ECO:0000313" key="2">
    <source>
        <dbReference type="Proteomes" id="UP001431784"/>
    </source>
</evidence>
<sequence>MGILDIFRRKPAETRSSGAGYTAQVIQARHAAISGAGGMAELTATAQGCISLWEGAFSMADCSAPDLLTRRHMALIARSMALRGEVILWMDGARLVPAFDWEILTKNSEPRAYRLGIPETGGGRSFTALPGEVIHLRTGADLTAPWSGTSPLRRSSLTSDLMHTLESALLDVYRNAPLGSQVLPVPEGSAEDMAEMRASFRGRRGQTMVFEGVAQSTAAGMNPQLGQKREDLSPDLQRAMTRESLEQARSAILMAFGVLPAMANASATGPVIREAQRHLAQWTLQPLAELLAEEATAKLGAPVQIDLMRPLQAFDTGGKARALGAIIKALAEAKEQGIDPAQALALVDWKGTQTE</sequence>
<reference evidence="1" key="1">
    <citation type="submission" date="2023-02" db="EMBL/GenBank/DDBJ databases">
        <title>Description of Roseinatronobacter alkalisoli sp. nov., an alkaliphilic bacerium isolated from soda soil.</title>
        <authorList>
            <person name="Wei W."/>
        </authorList>
    </citation>
    <scope>NUCLEOTIDE SEQUENCE</scope>
    <source>
        <strain evidence="1">HJB301</strain>
    </source>
</reference>
<dbReference type="EMBL" id="JAQZSM010000002">
    <property type="protein sequence ID" value="MDD7970213.1"/>
    <property type="molecule type" value="Genomic_DNA"/>
</dbReference>
<accession>A0ABT5T523</accession>
<comment type="caution">
    <text evidence="1">The sequence shown here is derived from an EMBL/GenBank/DDBJ whole genome shotgun (WGS) entry which is preliminary data.</text>
</comment>
<proteinExistence type="predicted"/>
<organism evidence="1 2">
    <name type="scientific">Roseinatronobacter alkalisoli</name>
    <dbReference type="NCBI Taxonomy" id="3028235"/>
    <lineage>
        <taxon>Bacteria</taxon>
        <taxon>Pseudomonadati</taxon>
        <taxon>Pseudomonadota</taxon>
        <taxon>Alphaproteobacteria</taxon>
        <taxon>Rhodobacterales</taxon>
        <taxon>Paracoccaceae</taxon>
        <taxon>Roseinatronobacter</taxon>
    </lineage>
</organism>
<gene>
    <name evidence="1" type="ORF">PUT78_03790</name>
</gene>
<evidence type="ECO:0000313" key="1">
    <source>
        <dbReference type="EMBL" id="MDD7970213.1"/>
    </source>
</evidence>
<keyword evidence="2" id="KW-1185">Reference proteome</keyword>
<dbReference type="RefSeq" id="WP_274350795.1">
    <property type="nucleotide sequence ID" value="NZ_JAQZSM010000002.1"/>
</dbReference>
<dbReference type="Pfam" id="PF04860">
    <property type="entry name" value="Phage_portal"/>
    <property type="match status" value="1"/>
</dbReference>
<dbReference type="Proteomes" id="UP001431784">
    <property type="component" value="Unassembled WGS sequence"/>
</dbReference>
<name>A0ABT5T523_9RHOB</name>
<dbReference type="InterPro" id="IPR006944">
    <property type="entry name" value="Phage/GTA_portal"/>
</dbReference>